<evidence type="ECO:0000313" key="2">
    <source>
        <dbReference type="EMBL" id="KUJ20635.1"/>
    </source>
</evidence>
<keyword evidence="3" id="KW-1185">Reference proteome</keyword>
<feature type="transmembrane region" description="Helical" evidence="1">
    <location>
        <begin position="103"/>
        <end position="126"/>
    </location>
</feature>
<dbReference type="KEGG" id="psco:LY89DRAFT_449846"/>
<keyword evidence="1" id="KW-0472">Membrane</keyword>
<dbReference type="EMBL" id="KQ947409">
    <property type="protein sequence ID" value="KUJ20635.1"/>
    <property type="molecule type" value="Genomic_DNA"/>
</dbReference>
<protein>
    <submittedName>
        <fullName evidence="2">Uncharacterized protein</fullName>
    </submittedName>
</protein>
<reference evidence="2 3" key="1">
    <citation type="submission" date="2015-10" db="EMBL/GenBank/DDBJ databases">
        <title>Full genome of DAOMC 229536 Phialocephala scopiformis, a fungal endophyte of spruce producing the potent anti-insectan compound rugulosin.</title>
        <authorList>
            <consortium name="DOE Joint Genome Institute"/>
            <person name="Walker A.K."/>
            <person name="Frasz S.L."/>
            <person name="Seifert K.A."/>
            <person name="Miller J.D."/>
            <person name="Mondo S.J."/>
            <person name="Labutti K."/>
            <person name="Lipzen A."/>
            <person name="Dockter R."/>
            <person name="Kennedy M."/>
            <person name="Grigoriev I.V."/>
            <person name="Spatafora J.W."/>
        </authorList>
    </citation>
    <scope>NUCLEOTIDE SEQUENCE [LARGE SCALE GENOMIC DNA]</scope>
    <source>
        <strain evidence="2 3">CBS 120377</strain>
    </source>
</reference>
<keyword evidence="1" id="KW-0812">Transmembrane</keyword>
<proteinExistence type="predicted"/>
<sequence length="136" mass="15747">MYDTFAGLQSAPRPYFHIVQEFLYSKTQLLYIANFHANFLLYPRKHQLCDLLPHPNNTGGVIRSSVAPKQMDYTGAGPRKQKRTSLLLPPKNLSIQVSNQYNMLAWLCWKSFCLFLFSIVFFVFLVRIQKPSMLLG</sequence>
<dbReference type="Proteomes" id="UP000070700">
    <property type="component" value="Unassembled WGS sequence"/>
</dbReference>
<gene>
    <name evidence="2" type="ORF">LY89DRAFT_449846</name>
</gene>
<dbReference type="RefSeq" id="XP_018074990.1">
    <property type="nucleotide sequence ID" value="XM_018207603.1"/>
</dbReference>
<accession>A0A194XK97</accession>
<evidence type="ECO:0000313" key="3">
    <source>
        <dbReference type="Proteomes" id="UP000070700"/>
    </source>
</evidence>
<dbReference type="AlphaFoldDB" id="A0A194XK97"/>
<name>A0A194XK97_MOLSC</name>
<dbReference type="GeneID" id="28817329"/>
<dbReference type="InParanoid" id="A0A194XK97"/>
<evidence type="ECO:0000256" key="1">
    <source>
        <dbReference type="SAM" id="Phobius"/>
    </source>
</evidence>
<keyword evidence="1" id="KW-1133">Transmembrane helix</keyword>
<organism evidence="2 3">
    <name type="scientific">Mollisia scopiformis</name>
    <name type="common">Conifer needle endophyte fungus</name>
    <name type="synonym">Phialocephala scopiformis</name>
    <dbReference type="NCBI Taxonomy" id="149040"/>
    <lineage>
        <taxon>Eukaryota</taxon>
        <taxon>Fungi</taxon>
        <taxon>Dikarya</taxon>
        <taxon>Ascomycota</taxon>
        <taxon>Pezizomycotina</taxon>
        <taxon>Leotiomycetes</taxon>
        <taxon>Helotiales</taxon>
        <taxon>Mollisiaceae</taxon>
        <taxon>Mollisia</taxon>
    </lineage>
</organism>